<reference evidence="3 4" key="1">
    <citation type="submission" date="2018-09" db="EMBL/GenBank/DDBJ databases">
        <title>Insights into the microbiota of Asian seabass (Lates calcarifer) with tenacibaculosis symptoms and description of sp. nov. Tenacibaculum singaporense.</title>
        <authorList>
            <person name="Miyake S."/>
            <person name="Soh M."/>
            <person name="Azman M.N."/>
            <person name="Ngoh S.Y."/>
            <person name="Orban L."/>
        </authorList>
    </citation>
    <scope>NUCLEOTIDE SEQUENCE [LARGE SCALE GENOMIC DNA]</scope>
    <source>
        <strain evidence="3 4">DSM 106434</strain>
    </source>
</reference>
<dbReference type="KEGG" id="tsig:D6T69_14335"/>
<dbReference type="Proteomes" id="UP000274593">
    <property type="component" value="Chromosome"/>
</dbReference>
<dbReference type="AlphaFoldDB" id="A0A3S8RA04"/>
<organism evidence="3 4">
    <name type="scientific">Tenacibaculum singaporense</name>
    <dbReference type="NCBI Taxonomy" id="2358479"/>
    <lineage>
        <taxon>Bacteria</taxon>
        <taxon>Pseudomonadati</taxon>
        <taxon>Bacteroidota</taxon>
        <taxon>Flavobacteriia</taxon>
        <taxon>Flavobacteriales</taxon>
        <taxon>Flavobacteriaceae</taxon>
        <taxon>Tenacibaculum</taxon>
    </lineage>
</organism>
<feature type="transmembrane region" description="Helical" evidence="1">
    <location>
        <begin position="99"/>
        <end position="116"/>
    </location>
</feature>
<evidence type="ECO:0000313" key="4">
    <source>
        <dbReference type="Proteomes" id="UP000274593"/>
    </source>
</evidence>
<keyword evidence="1" id="KW-1133">Transmembrane helix</keyword>
<accession>A0A3S8RA04</accession>
<keyword evidence="1" id="KW-0472">Membrane</keyword>
<keyword evidence="1" id="KW-0812">Transmembrane</keyword>
<proteinExistence type="predicted"/>
<protein>
    <recommendedName>
        <fullName evidence="2">Type II CBASS E2 protein domain-containing protein</fullName>
    </recommendedName>
</protein>
<dbReference type="InterPro" id="IPR058588">
    <property type="entry name" value="E2-CBASS"/>
</dbReference>
<dbReference type="Pfam" id="PF26395">
    <property type="entry name" value="E2-CBASS"/>
    <property type="match status" value="1"/>
</dbReference>
<keyword evidence="4" id="KW-1185">Reference proteome</keyword>
<gene>
    <name evidence="3" type="ORF">D6T69_14335</name>
</gene>
<dbReference type="RefSeq" id="WP_125068571.1">
    <property type="nucleotide sequence ID" value="NZ_JBGFGJ010000106.1"/>
</dbReference>
<name>A0A3S8RA04_9FLAO</name>
<dbReference type="EMBL" id="CP032548">
    <property type="protein sequence ID" value="AZJ36646.1"/>
    <property type="molecule type" value="Genomic_DNA"/>
</dbReference>
<evidence type="ECO:0000313" key="3">
    <source>
        <dbReference type="EMBL" id="AZJ36646.1"/>
    </source>
</evidence>
<evidence type="ECO:0000256" key="1">
    <source>
        <dbReference type="SAM" id="Phobius"/>
    </source>
</evidence>
<feature type="domain" description="Type II CBASS E2 protein" evidence="2">
    <location>
        <begin position="14"/>
        <end position="132"/>
    </location>
</feature>
<evidence type="ECO:0000259" key="2">
    <source>
        <dbReference type="Pfam" id="PF26395"/>
    </source>
</evidence>
<sequence>MAIYRNKSTKVDIQIGAMKAIYPQFRVTKKTSTEVVFVGELQPKPEYKKYKVSILYRGNSNPQIRVIEPKLVENPPHFYKNSGTLCLYHPKDFKWRKELLIAKYIVPITAAWLYFYEVWLETGIWYGPEAKHTTPKE</sequence>